<evidence type="ECO:0000256" key="1">
    <source>
        <dbReference type="ARBA" id="ARBA00001938"/>
    </source>
</evidence>
<keyword evidence="12" id="KW-1185">Reference proteome</keyword>
<dbReference type="Proteomes" id="UP000006695">
    <property type="component" value="Chromosome"/>
</dbReference>
<evidence type="ECO:0000256" key="8">
    <source>
        <dbReference type="SAM" id="MobiDB-lite"/>
    </source>
</evidence>
<dbReference type="InterPro" id="IPR050743">
    <property type="entry name" value="2-oxoacid_DH_E2_comp"/>
</dbReference>
<organism evidence="11 12">
    <name type="scientific">Geotalea uraniireducens (strain Rf4)</name>
    <name type="common">Geobacter uraniireducens</name>
    <dbReference type="NCBI Taxonomy" id="351605"/>
    <lineage>
        <taxon>Bacteria</taxon>
        <taxon>Pseudomonadati</taxon>
        <taxon>Thermodesulfobacteriota</taxon>
        <taxon>Desulfuromonadia</taxon>
        <taxon>Geobacterales</taxon>
        <taxon>Geobacteraceae</taxon>
        <taxon>Geotalea</taxon>
    </lineage>
</organism>
<dbReference type="Pfam" id="PF00364">
    <property type="entry name" value="Biotin_lipoyl"/>
    <property type="match status" value="1"/>
</dbReference>
<dbReference type="RefSeq" id="WP_011939740.1">
    <property type="nucleotide sequence ID" value="NC_009483.1"/>
</dbReference>
<keyword evidence="5 7" id="KW-0450">Lipoyl</keyword>
<dbReference type="SUPFAM" id="SSF52777">
    <property type="entry name" value="CoA-dependent acyltransferases"/>
    <property type="match status" value="1"/>
</dbReference>
<dbReference type="EC" id="2.3.1.-" evidence="7"/>
<dbReference type="OrthoDB" id="9805770at2"/>
<dbReference type="Gene3D" id="3.30.559.10">
    <property type="entry name" value="Chloramphenicol acetyltransferase-like domain"/>
    <property type="match status" value="1"/>
</dbReference>
<dbReference type="AlphaFoldDB" id="A5G5K2"/>
<evidence type="ECO:0000259" key="10">
    <source>
        <dbReference type="PROSITE" id="PS51826"/>
    </source>
</evidence>
<proteinExistence type="inferred from homology"/>
<dbReference type="Gene3D" id="2.40.50.100">
    <property type="match status" value="1"/>
</dbReference>
<dbReference type="STRING" id="351605.Gura_2898"/>
<dbReference type="EMBL" id="CP000698">
    <property type="protein sequence ID" value="ABQ27070.1"/>
    <property type="molecule type" value="Genomic_DNA"/>
</dbReference>
<evidence type="ECO:0000313" key="12">
    <source>
        <dbReference type="Proteomes" id="UP000006695"/>
    </source>
</evidence>
<protein>
    <recommendedName>
        <fullName evidence="7">Dihydrolipoamide acetyltransferase component of pyruvate dehydrogenase complex</fullName>
        <ecNumber evidence="7">2.3.1.-</ecNumber>
    </recommendedName>
</protein>
<dbReference type="HOGENOM" id="CLU_016733_10_0_7"/>
<dbReference type="InterPro" id="IPR023213">
    <property type="entry name" value="CAT-like_dom_sf"/>
</dbReference>
<dbReference type="Pfam" id="PF02817">
    <property type="entry name" value="E3_binding"/>
    <property type="match status" value="1"/>
</dbReference>
<evidence type="ECO:0000256" key="6">
    <source>
        <dbReference type="ARBA" id="ARBA00023315"/>
    </source>
</evidence>
<dbReference type="Pfam" id="PF00198">
    <property type="entry name" value="2-oxoacid_dh"/>
    <property type="match status" value="1"/>
</dbReference>
<dbReference type="SUPFAM" id="SSF47005">
    <property type="entry name" value="Peripheral subunit-binding domain of 2-oxo acid dehydrogenase complex"/>
    <property type="match status" value="1"/>
</dbReference>
<dbReference type="PANTHER" id="PTHR43178:SF5">
    <property type="entry name" value="LIPOAMIDE ACYLTRANSFERASE COMPONENT OF BRANCHED-CHAIN ALPHA-KETO ACID DEHYDROGENASE COMPLEX, MITOCHONDRIAL"/>
    <property type="match status" value="1"/>
</dbReference>
<dbReference type="PROSITE" id="PS51826">
    <property type="entry name" value="PSBD"/>
    <property type="match status" value="1"/>
</dbReference>
<evidence type="ECO:0000259" key="9">
    <source>
        <dbReference type="PROSITE" id="PS50968"/>
    </source>
</evidence>
<dbReference type="InterPro" id="IPR003016">
    <property type="entry name" value="2-oxoA_DH_lipoyl-BS"/>
</dbReference>
<comment type="similarity">
    <text evidence="2 7">Belongs to the 2-oxoacid dehydrogenase family.</text>
</comment>
<dbReference type="SUPFAM" id="SSF51230">
    <property type="entry name" value="Single hybrid motif"/>
    <property type="match status" value="1"/>
</dbReference>
<evidence type="ECO:0000256" key="7">
    <source>
        <dbReference type="RuleBase" id="RU003423"/>
    </source>
</evidence>
<feature type="domain" description="Lipoyl-binding" evidence="9">
    <location>
        <begin position="2"/>
        <end position="77"/>
    </location>
</feature>
<evidence type="ECO:0000256" key="4">
    <source>
        <dbReference type="ARBA" id="ARBA00022679"/>
    </source>
</evidence>
<dbReference type="InterPro" id="IPR004167">
    <property type="entry name" value="PSBD"/>
</dbReference>
<dbReference type="GO" id="GO:0031405">
    <property type="term" value="F:lipoic acid binding"/>
    <property type="evidence" value="ECO:0007669"/>
    <property type="project" value="TreeGrafter"/>
</dbReference>
<evidence type="ECO:0000256" key="5">
    <source>
        <dbReference type="ARBA" id="ARBA00022823"/>
    </source>
</evidence>
<feature type="domain" description="Peripheral subunit-binding (PSBD)" evidence="10">
    <location>
        <begin position="110"/>
        <end position="147"/>
    </location>
</feature>
<dbReference type="FunFam" id="3.30.559.10:FF:000007">
    <property type="entry name" value="Dihydrolipoamide acetyltransferase component of pyruvate dehydrogenase complex"/>
    <property type="match status" value="1"/>
</dbReference>
<evidence type="ECO:0000256" key="3">
    <source>
        <dbReference type="ARBA" id="ARBA00011484"/>
    </source>
</evidence>
<dbReference type="InterPro" id="IPR036625">
    <property type="entry name" value="E3-bd_dom_sf"/>
</dbReference>
<gene>
    <name evidence="11" type="ordered locus">Gura_2898</name>
</gene>
<name>A5G5K2_GEOUR</name>
<sequence length="390" mass="43165">MPYDFKLPDLGEGITEVELRRWLVKEGDRVVEHQGVLEVETDKAVVEVPSPRKGTISRIYRGEGDIAKVGETLLTIAEEGEVPTQASTVPAKSNGIVGVLPEAEEEPEILATPMVRKLARERGVDLRSIRGSGPRGSITPEDLSQAATPRQPEESFGPVERLPLRGVRRTIARNLIASQRNTASVTCTEEADITDLWDLREREQEALEARGTHLTFLPFFIKAAQHALRDHPFLNASIDAEAETIILKKHYHFGIAVETPDGLMVPVIRDVDKKSIIALAEEIQALGKKAHERTIALTDLKGRTFTITNYGHFGGVFATPIINWPDVAILGCGRIVERPWVYRGAIVVRKILPLSLTFDHRVTDGADAALFLAEIVRYLEDPALLFMESV</sequence>
<dbReference type="InterPro" id="IPR000089">
    <property type="entry name" value="Biotin_lipoyl"/>
</dbReference>
<dbReference type="PROSITE" id="PS50968">
    <property type="entry name" value="BIOTINYL_LIPOYL"/>
    <property type="match status" value="1"/>
</dbReference>
<dbReference type="InterPro" id="IPR001078">
    <property type="entry name" value="2-oxoacid_DH_actylTfrase"/>
</dbReference>
<evidence type="ECO:0000313" key="11">
    <source>
        <dbReference type="EMBL" id="ABQ27070.1"/>
    </source>
</evidence>
<dbReference type="CDD" id="cd06849">
    <property type="entry name" value="lipoyl_domain"/>
    <property type="match status" value="1"/>
</dbReference>
<feature type="region of interest" description="Disordered" evidence="8">
    <location>
        <begin position="126"/>
        <end position="157"/>
    </location>
</feature>
<keyword evidence="6 7" id="KW-0012">Acyltransferase</keyword>
<dbReference type="GO" id="GO:0016407">
    <property type="term" value="F:acetyltransferase activity"/>
    <property type="evidence" value="ECO:0007669"/>
    <property type="project" value="TreeGrafter"/>
</dbReference>
<reference evidence="11 12" key="1">
    <citation type="submission" date="2007-05" db="EMBL/GenBank/DDBJ databases">
        <title>Complete sequence of Geobacter uraniireducens Rf4.</title>
        <authorList>
            <consortium name="US DOE Joint Genome Institute"/>
            <person name="Copeland A."/>
            <person name="Lucas S."/>
            <person name="Lapidus A."/>
            <person name="Barry K."/>
            <person name="Detter J.C."/>
            <person name="Glavina del Rio T."/>
            <person name="Hammon N."/>
            <person name="Israni S."/>
            <person name="Dalin E."/>
            <person name="Tice H."/>
            <person name="Pitluck S."/>
            <person name="Chertkov O."/>
            <person name="Brettin T."/>
            <person name="Bruce D."/>
            <person name="Han C."/>
            <person name="Schmutz J."/>
            <person name="Larimer F."/>
            <person name="Land M."/>
            <person name="Hauser L."/>
            <person name="Kyrpides N."/>
            <person name="Mikhailova N."/>
            <person name="Shelobolina E."/>
            <person name="Aklujkar M."/>
            <person name="Lovley D."/>
            <person name="Richardson P."/>
        </authorList>
    </citation>
    <scope>NUCLEOTIDE SEQUENCE [LARGE SCALE GENOMIC DNA]</scope>
    <source>
        <strain evidence="12">ATCC BAA-1134 / JCM 13001 / Rf4</strain>
    </source>
</reference>
<dbReference type="PANTHER" id="PTHR43178">
    <property type="entry name" value="DIHYDROLIPOAMIDE ACETYLTRANSFERASE COMPONENT OF PYRUVATE DEHYDROGENASE COMPLEX"/>
    <property type="match status" value="1"/>
</dbReference>
<dbReference type="GO" id="GO:0005737">
    <property type="term" value="C:cytoplasm"/>
    <property type="evidence" value="ECO:0007669"/>
    <property type="project" value="TreeGrafter"/>
</dbReference>
<dbReference type="InterPro" id="IPR011053">
    <property type="entry name" value="Single_hybrid_motif"/>
</dbReference>
<dbReference type="KEGG" id="gur:Gura_2898"/>
<comment type="cofactor">
    <cofactor evidence="1 7">
        <name>(R)-lipoate</name>
        <dbReference type="ChEBI" id="CHEBI:83088"/>
    </cofactor>
</comment>
<dbReference type="PROSITE" id="PS00189">
    <property type="entry name" value="LIPOYL"/>
    <property type="match status" value="1"/>
</dbReference>
<comment type="subunit">
    <text evidence="3">Forms a 24-polypeptide structural core with octahedral symmetry.</text>
</comment>
<keyword evidence="4 7" id="KW-0808">Transferase</keyword>
<accession>A5G5K2</accession>
<evidence type="ECO:0000256" key="2">
    <source>
        <dbReference type="ARBA" id="ARBA00007317"/>
    </source>
</evidence>
<dbReference type="Gene3D" id="4.10.320.10">
    <property type="entry name" value="E3-binding domain"/>
    <property type="match status" value="1"/>
</dbReference>